<gene>
    <name evidence="1" type="ORF">FWILDA_LOCUS18233</name>
</gene>
<protein>
    <submittedName>
        <fullName evidence="1">8341_t:CDS:1</fullName>
    </submittedName>
</protein>
<reference evidence="1" key="1">
    <citation type="submission" date="2022-08" db="EMBL/GenBank/DDBJ databases">
        <authorList>
            <person name="Kallberg Y."/>
            <person name="Tangrot J."/>
            <person name="Rosling A."/>
        </authorList>
    </citation>
    <scope>NUCLEOTIDE SEQUENCE</scope>
    <source>
        <strain evidence="1">Wild A</strain>
    </source>
</reference>
<dbReference type="AlphaFoldDB" id="A0A9W4T8V5"/>
<dbReference type="OrthoDB" id="2445761at2759"/>
<dbReference type="Proteomes" id="UP001153678">
    <property type="component" value="Unassembled WGS sequence"/>
</dbReference>
<dbReference type="EMBL" id="CAMKVN010017006">
    <property type="protein sequence ID" value="CAI2197754.1"/>
    <property type="molecule type" value="Genomic_DNA"/>
</dbReference>
<comment type="caution">
    <text evidence="1">The sequence shown here is derived from an EMBL/GenBank/DDBJ whole genome shotgun (WGS) entry which is preliminary data.</text>
</comment>
<name>A0A9W4T8V5_9GLOM</name>
<evidence type="ECO:0000313" key="1">
    <source>
        <dbReference type="EMBL" id="CAI2197754.1"/>
    </source>
</evidence>
<sequence>MTGKFETKEEILKWKYHGKIGAKSENDFVKKYPVKAPEKAFLNCQVAYRLTSDKADMLYDKMWKIYSEAKKSTSSST</sequence>
<organism evidence="1 2">
    <name type="scientific">Funneliformis geosporum</name>
    <dbReference type="NCBI Taxonomy" id="1117311"/>
    <lineage>
        <taxon>Eukaryota</taxon>
        <taxon>Fungi</taxon>
        <taxon>Fungi incertae sedis</taxon>
        <taxon>Mucoromycota</taxon>
        <taxon>Glomeromycotina</taxon>
        <taxon>Glomeromycetes</taxon>
        <taxon>Glomerales</taxon>
        <taxon>Glomeraceae</taxon>
        <taxon>Funneliformis</taxon>
    </lineage>
</organism>
<feature type="non-terminal residue" evidence="1">
    <location>
        <position position="77"/>
    </location>
</feature>
<proteinExistence type="predicted"/>
<keyword evidence="2" id="KW-1185">Reference proteome</keyword>
<evidence type="ECO:0000313" key="2">
    <source>
        <dbReference type="Proteomes" id="UP001153678"/>
    </source>
</evidence>
<accession>A0A9W4T8V5</accession>